<feature type="binding site" evidence="6">
    <location>
        <position position="6"/>
    </location>
    <ligand>
        <name>Mg(2+)</name>
        <dbReference type="ChEBI" id="CHEBI:18420"/>
    </ligand>
</feature>
<keyword evidence="4 6" id="KW-0378">Hydrolase</keyword>
<evidence type="ECO:0000256" key="5">
    <source>
        <dbReference type="ARBA" id="ARBA00022842"/>
    </source>
</evidence>
<evidence type="ECO:0000256" key="1">
    <source>
        <dbReference type="ARBA" id="ARBA00022649"/>
    </source>
</evidence>
<evidence type="ECO:0000259" key="7">
    <source>
        <dbReference type="Pfam" id="PF01850"/>
    </source>
</evidence>
<feature type="binding site" evidence="6">
    <location>
        <position position="101"/>
    </location>
    <ligand>
        <name>Mg(2+)</name>
        <dbReference type="ChEBI" id="CHEBI:18420"/>
    </ligand>
</feature>
<dbReference type="InterPro" id="IPR022907">
    <property type="entry name" value="VapC_family"/>
</dbReference>
<dbReference type="Gene3D" id="3.40.50.1010">
    <property type="entry name" value="5'-nuclease"/>
    <property type="match status" value="1"/>
</dbReference>
<keyword evidence="9" id="KW-1185">Reference proteome</keyword>
<comment type="caution">
    <text evidence="8">The sequence shown here is derived from an EMBL/GenBank/DDBJ whole genome shotgun (WGS) entry which is preliminary data.</text>
</comment>
<gene>
    <name evidence="6" type="primary">vapC</name>
    <name evidence="8" type="ORF">GGQ80_001400</name>
</gene>
<comment type="function">
    <text evidence="6">Toxic component of a toxin-antitoxin (TA) system. An RNase.</text>
</comment>
<keyword evidence="1 6" id="KW-1277">Toxin-antitoxin system</keyword>
<organism evidence="8 9">
    <name type="scientific">Sphingomonas jinjuensis</name>
    <dbReference type="NCBI Taxonomy" id="535907"/>
    <lineage>
        <taxon>Bacteria</taxon>
        <taxon>Pseudomonadati</taxon>
        <taxon>Pseudomonadota</taxon>
        <taxon>Alphaproteobacteria</taxon>
        <taxon>Sphingomonadales</taxon>
        <taxon>Sphingomonadaceae</taxon>
        <taxon>Sphingomonas</taxon>
    </lineage>
</organism>
<evidence type="ECO:0000256" key="4">
    <source>
        <dbReference type="ARBA" id="ARBA00022801"/>
    </source>
</evidence>
<dbReference type="GO" id="GO:0004540">
    <property type="term" value="F:RNA nuclease activity"/>
    <property type="evidence" value="ECO:0007669"/>
    <property type="project" value="InterPro"/>
</dbReference>
<dbReference type="RefSeq" id="WP_183983170.1">
    <property type="nucleotide sequence ID" value="NZ_JACIEV010000003.1"/>
</dbReference>
<dbReference type="AlphaFoldDB" id="A0A840FHQ3"/>
<accession>A0A840FHQ3</accession>
<keyword evidence="6" id="KW-0800">Toxin</keyword>
<dbReference type="InterPro" id="IPR002716">
    <property type="entry name" value="PIN_dom"/>
</dbReference>
<comment type="cofactor">
    <cofactor evidence="6">
        <name>Mg(2+)</name>
        <dbReference type="ChEBI" id="CHEBI:18420"/>
    </cofactor>
</comment>
<evidence type="ECO:0000313" key="8">
    <source>
        <dbReference type="EMBL" id="MBB4153498.1"/>
    </source>
</evidence>
<dbReference type="InterPro" id="IPR051619">
    <property type="entry name" value="TypeII_TA_RNase_PINc/VapC"/>
</dbReference>
<feature type="domain" description="PIN" evidence="7">
    <location>
        <begin position="4"/>
        <end position="127"/>
    </location>
</feature>
<sequence>MVRIVDASVAFKWFVPEDGSDLALAILDGPERLVAPDIILSEVANALWVRLRKLELDGAPSTVVRDAVASLKRMLDEKVPAPELLPRAVELAFALNHPVYDCLYLALAEREQAVLVSADKRLVETARKGGYGPLAQVLA</sequence>
<dbReference type="PANTHER" id="PTHR35901">
    <property type="entry name" value="RIBONUCLEASE VAPC3"/>
    <property type="match status" value="1"/>
</dbReference>
<evidence type="ECO:0000256" key="3">
    <source>
        <dbReference type="ARBA" id="ARBA00022723"/>
    </source>
</evidence>
<dbReference type="GO" id="GO:0090729">
    <property type="term" value="F:toxin activity"/>
    <property type="evidence" value="ECO:0007669"/>
    <property type="project" value="UniProtKB-KW"/>
</dbReference>
<dbReference type="EMBL" id="JACIEV010000003">
    <property type="protein sequence ID" value="MBB4153498.1"/>
    <property type="molecule type" value="Genomic_DNA"/>
</dbReference>
<name>A0A840FHQ3_9SPHN</name>
<evidence type="ECO:0000256" key="6">
    <source>
        <dbReference type="HAMAP-Rule" id="MF_00265"/>
    </source>
</evidence>
<dbReference type="Pfam" id="PF01850">
    <property type="entry name" value="PIN"/>
    <property type="match status" value="1"/>
</dbReference>
<evidence type="ECO:0000256" key="2">
    <source>
        <dbReference type="ARBA" id="ARBA00022722"/>
    </source>
</evidence>
<dbReference type="HAMAP" id="MF_00265">
    <property type="entry name" value="VapC_Nob1"/>
    <property type="match status" value="1"/>
</dbReference>
<dbReference type="CDD" id="cd09873">
    <property type="entry name" value="PIN_Pae0151-like"/>
    <property type="match status" value="1"/>
</dbReference>
<dbReference type="Proteomes" id="UP000529795">
    <property type="component" value="Unassembled WGS sequence"/>
</dbReference>
<comment type="similarity">
    <text evidence="6">Belongs to the PINc/VapC protein family.</text>
</comment>
<dbReference type="EC" id="3.1.-.-" evidence="6"/>
<dbReference type="InterPro" id="IPR044153">
    <property type="entry name" value="PIN_Pae0151-like"/>
</dbReference>
<keyword evidence="5 6" id="KW-0460">Magnesium</keyword>
<dbReference type="InterPro" id="IPR029060">
    <property type="entry name" value="PIN-like_dom_sf"/>
</dbReference>
<proteinExistence type="inferred from homology"/>
<keyword evidence="3 6" id="KW-0479">Metal-binding</keyword>
<reference evidence="8 9" key="1">
    <citation type="submission" date="2020-08" db="EMBL/GenBank/DDBJ databases">
        <title>Genomic Encyclopedia of Type Strains, Phase IV (KMG-IV): sequencing the most valuable type-strain genomes for metagenomic binning, comparative biology and taxonomic classification.</title>
        <authorList>
            <person name="Goeker M."/>
        </authorList>
    </citation>
    <scope>NUCLEOTIDE SEQUENCE [LARGE SCALE GENOMIC DNA]</scope>
    <source>
        <strain evidence="8 9">YC6723</strain>
    </source>
</reference>
<evidence type="ECO:0000313" key="9">
    <source>
        <dbReference type="Proteomes" id="UP000529795"/>
    </source>
</evidence>
<dbReference type="SUPFAM" id="SSF88723">
    <property type="entry name" value="PIN domain-like"/>
    <property type="match status" value="1"/>
</dbReference>
<dbReference type="GO" id="GO:0016787">
    <property type="term" value="F:hydrolase activity"/>
    <property type="evidence" value="ECO:0007669"/>
    <property type="project" value="UniProtKB-KW"/>
</dbReference>
<keyword evidence="2 6" id="KW-0540">Nuclease</keyword>
<dbReference type="PANTHER" id="PTHR35901:SF1">
    <property type="entry name" value="EXONUCLEASE VAPC9"/>
    <property type="match status" value="1"/>
</dbReference>
<dbReference type="GO" id="GO:0000287">
    <property type="term" value="F:magnesium ion binding"/>
    <property type="evidence" value="ECO:0007669"/>
    <property type="project" value="UniProtKB-UniRule"/>
</dbReference>
<protein>
    <recommendedName>
        <fullName evidence="6">Ribonuclease VapC</fullName>
        <shortName evidence="6">RNase VapC</shortName>
        <ecNumber evidence="6">3.1.-.-</ecNumber>
    </recommendedName>
    <alternativeName>
        <fullName evidence="6">Toxin VapC</fullName>
    </alternativeName>
</protein>